<dbReference type="EMBL" id="CZBV01000003">
    <property type="protein sequence ID" value="CUQ83448.1"/>
    <property type="molecule type" value="Genomic_DNA"/>
</dbReference>
<evidence type="ECO:0000313" key="2">
    <source>
        <dbReference type="Proteomes" id="UP000095780"/>
    </source>
</evidence>
<accession>A0A174ZGQ6</accession>
<dbReference type="AlphaFoldDB" id="A0A174ZGQ6"/>
<evidence type="ECO:0008006" key="3">
    <source>
        <dbReference type="Google" id="ProtNLM"/>
    </source>
</evidence>
<organism evidence="1 2">
    <name type="scientific">Lachnospira eligens</name>
    <dbReference type="NCBI Taxonomy" id="39485"/>
    <lineage>
        <taxon>Bacteria</taxon>
        <taxon>Bacillati</taxon>
        <taxon>Bacillota</taxon>
        <taxon>Clostridia</taxon>
        <taxon>Lachnospirales</taxon>
        <taxon>Lachnospiraceae</taxon>
        <taxon>Lachnospira</taxon>
    </lineage>
</organism>
<dbReference type="Proteomes" id="UP000095780">
    <property type="component" value="Unassembled WGS sequence"/>
</dbReference>
<gene>
    <name evidence="1" type="ORF">ERS852492_01195</name>
</gene>
<proteinExistence type="predicted"/>
<reference evidence="1 2" key="1">
    <citation type="submission" date="2015-09" db="EMBL/GenBank/DDBJ databases">
        <authorList>
            <consortium name="Pathogen Informatics"/>
        </authorList>
    </citation>
    <scope>NUCLEOTIDE SEQUENCE [LARGE SCALE GENOMIC DNA]</scope>
    <source>
        <strain evidence="1 2">2789STDY5834878</strain>
    </source>
</reference>
<name>A0A174ZGQ6_9FIRM</name>
<protein>
    <recommendedName>
        <fullName evidence="3">GNAT family N-acetyltransferase</fullName>
    </recommendedName>
</protein>
<evidence type="ECO:0000313" key="1">
    <source>
        <dbReference type="EMBL" id="CUQ83448.1"/>
    </source>
</evidence>
<sequence>MIEKMKVEFGRTSDIDSWMRLVRKVSWNFPGLETEYR</sequence>